<evidence type="ECO:0000313" key="3">
    <source>
        <dbReference type="EMBL" id="WMW79072.1"/>
    </source>
</evidence>
<dbReference type="InterPro" id="IPR005545">
    <property type="entry name" value="YCII"/>
</dbReference>
<proteinExistence type="inferred from homology"/>
<comment type="similarity">
    <text evidence="1">Belongs to the YciI family.</text>
</comment>
<gene>
    <name evidence="3" type="ORF">RF679_10400</name>
</gene>
<keyword evidence="4" id="KW-1185">Reference proteome</keyword>
<protein>
    <submittedName>
        <fullName evidence="3">YciI family protein</fullName>
    </submittedName>
</protein>
<dbReference type="Proteomes" id="UP001181355">
    <property type="component" value="Chromosome"/>
</dbReference>
<dbReference type="RefSeq" id="WP_309480573.1">
    <property type="nucleotide sequence ID" value="NZ_CP133720.1"/>
</dbReference>
<reference evidence="3" key="1">
    <citation type="submission" date="2023-09" db="EMBL/GenBank/DDBJ databases">
        <title>Undibacterium sp. 20NA77.5 isolated from freshwater.</title>
        <authorList>
            <person name="Le V."/>
            <person name="Ko S.-R."/>
            <person name="Ahn C.-Y."/>
            <person name="Oh H.-M."/>
        </authorList>
    </citation>
    <scope>NUCLEOTIDE SEQUENCE</scope>
    <source>
        <strain evidence="3">20NA77.5</strain>
    </source>
</reference>
<dbReference type="EMBL" id="CP133720">
    <property type="protein sequence ID" value="WMW79072.1"/>
    <property type="molecule type" value="Genomic_DNA"/>
</dbReference>
<name>A0ABY9RCU3_9BURK</name>
<dbReference type="SUPFAM" id="SSF54909">
    <property type="entry name" value="Dimeric alpha+beta barrel"/>
    <property type="match status" value="1"/>
</dbReference>
<feature type="domain" description="YCII-related" evidence="2">
    <location>
        <begin position="1"/>
        <end position="88"/>
    </location>
</feature>
<evidence type="ECO:0000313" key="4">
    <source>
        <dbReference type="Proteomes" id="UP001181355"/>
    </source>
</evidence>
<accession>A0ABY9RCU3</accession>
<dbReference type="InterPro" id="IPR011008">
    <property type="entry name" value="Dimeric_a/b-barrel"/>
</dbReference>
<dbReference type="Pfam" id="PF03795">
    <property type="entry name" value="YCII"/>
    <property type="match status" value="1"/>
</dbReference>
<evidence type="ECO:0000256" key="1">
    <source>
        <dbReference type="ARBA" id="ARBA00007689"/>
    </source>
</evidence>
<evidence type="ECO:0000259" key="2">
    <source>
        <dbReference type="Pfam" id="PF03795"/>
    </source>
</evidence>
<sequence length="98" mass="11259">MLFVIRFHDKPETQEIRKALLPSHLAWLDQHKESILVGGSLRVSPEQSPVGGLWIAQAQCKEELMALIESDPFWIADLRLSVEILHWSKAFDDRQVLV</sequence>
<dbReference type="Gene3D" id="3.30.70.1060">
    <property type="entry name" value="Dimeric alpha+beta barrel"/>
    <property type="match status" value="1"/>
</dbReference>
<organism evidence="3 4">
    <name type="scientific">Undibacterium cyanobacteriorum</name>
    <dbReference type="NCBI Taxonomy" id="3073561"/>
    <lineage>
        <taxon>Bacteria</taxon>
        <taxon>Pseudomonadati</taxon>
        <taxon>Pseudomonadota</taxon>
        <taxon>Betaproteobacteria</taxon>
        <taxon>Burkholderiales</taxon>
        <taxon>Oxalobacteraceae</taxon>
        <taxon>Undibacterium</taxon>
    </lineage>
</organism>